<dbReference type="EMBL" id="MK372342">
    <property type="protein sequence ID" value="QAU04395.1"/>
    <property type="molecule type" value="Genomic_DNA"/>
</dbReference>
<name>A0A410T607_9CAUD</name>
<dbReference type="KEGG" id="vg:55016477"/>
<organism evidence="1 2">
    <name type="scientific">Escherichia phage vB_EcoS_IME542</name>
    <dbReference type="NCBI Taxonomy" id="2507711"/>
    <lineage>
        <taxon>Viruses</taxon>
        <taxon>Duplodnaviria</taxon>
        <taxon>Heunggongvirae</taxon>
        <taxon>Uroviricota</taxon>
        <taxon>Caudoviricetes</taxon>
        <taxon>Drexlerviridae</taxon>
        <taxon>Braunvirinae</taxon>
        <taxon>Christensenvirus</taxon>
        <taxon>Christensenvirus IME542</taxon>
    </lineage>
</organism>
<protein>
    <submittedName>
        <fullName evidence="1">Uncharacterized protein</fullName>
    </submittedName>
</protein>
<sequence length="62" mass="7235">MKIKLISFATKHGKYEKDFYEVEIGGVYEVMRQYESGEVSIKTTSGRELPLFTSEFEYIMEA</sequence>
<accession>A0A410T607</accession>
<reference evidence="1 2" key="1">
    <citation type="submission" date="2019-01" db="EMBL/GenBank/DDBJ databases">
        <title>The whole genome sequence of IME542.</title>
        <authorList>
            <person name="Li P."/>
            <person name="Tong Y."/>
            <person name="Wang J."/>
        </authorList>
    </citation>
    <scope>NUCLEOTIDE SEQUENCE [LARGE SCALE GENOMIC DNA]</scope>
</reference>
<dbReference type="RefSeq" id="YP_009824894.1">
    <property type="nucleotide sequence ID" value="NC_048208.1"/>
</dbReference>
<evidence type="ECO:0000313" key="1">
    <source>
        <dbReference type="EMBL" id="QAU04395.1"/>
    </source>
</evidence>
<proteinExistence type="predicted"/>
<dbReference type="GeneID" id="55016477"/>
<evidence type="ECO:0000313" key="2">
    <source>
        <dbReference type="Proteomes" id="UP000289271"/>
    </source>
</evidence>
<keyword evidence="2" id="KW-1185">Reference proteome</keyword>
<dbReference type="Proteomes" id="UP000289271">
    <property type="component" value="Segment"/>
</dbReference>